<feature type="domain" description="SnoaL-like" evidence="1">
    <location>
        <begin position="12"/>
        <end position="160"/>
    </location>
</feature>
<dbReference type="Gene3D" id="3.10.450.50">
    <property type="match status" value="1"/>
</dbReference>
<dbReference type="Proteomes" id="UP000271291">
    <property type="component" value="Chromosome"/>
</dbReference>
<dbReference type="SUPFAM" id="SSF54427">
    <property type="entry name" value="NTF2-like"/>
    <property type="match status" value="1"/>
</dbReference>
<reference evidence="2 4" key="2">
    <citation type="submission" date="2018-12" db="EMBL/GenBank/DDBJ databases">
        <title>Streptomyces griseoviridis F1-27 complete genome.</title>
        <authorList>
            <person name="Mariita R.M."/>
            <person name="Sello J.K."/>
        </authorList>
    </citation>
    <scope>NUCLEOTIDE SEQUENCE [LARGE SCALE GENOMIC DNA]</scope>
    <source>
        <strain evidence="2 4">F1-27</strain>
    </source>
</reference>
<gene>
    <name evidence="3" type="ORF">DDJ31_31310</name>
    <name evidence="2" type="ORF">ELQ87_08035</name>
</gene>
<protein>
    <submittedName>
        <fullName evidence="2">Nuclear transport factor 2 family protein</fullName>
    </submittedName>
</protein>
<evidence type="ECO:0000259" key="1">
    <source>
        <dbReference type="Pfam" id="PF13577"/>
    </source>
</evidence>
<sequence length="176" mass="20552">MHAPQRTRRVDAELYVDVLQFYARQMPLLEERRLEEFLETMTEDGSIEHVPNGWRIEGRSALLTEMRARRGDPEKPLVGEVSARAARAQDVAYYDGIVYRYWFDRMRIEPQPHSDDLLKVSYQAMVSMTDASGKVSFEPTTTVEDVLVRQDGEWFTRSRRVTHDSPHWADKIHNPS</sequence>
<keyword evidence="5" id="KW-1185">Reference proteome</keyword>
<dbReference type="RefSeq" id="WP_127177142.1">
    <property type="nucleotide sequence ID" value="NZ_CP029078.1"/>
</dbReference>
<evidence type="ECO:0000313" key="5">
    <source>
        <dbReference type="Proteomes" id="UP000501753"/>
    </source>
</evidence>
<dbReference type="AlphaFoldDB" id="A0A3Q9KR67"/>
<organism evidence="2 4">
    <name type="scientific">Streptomyces griseoviridis</name>
    <dbReference type="NCBI Taxonomy" id="45398"/>
    <lineage>
        <taxon>Bacteria</taxon>
        <taxon>Bacillati</taxon>
        <taxon>Actinomycetota</taxon>
        <taxon>Actinomycetes</taxon>
        <taxon>Kitasatosporales</taxon>
        <taxon>Streptomycetaceae</taxon>
        <taxon>Streptomyces</taxon>
    </lineage>
</organism>
<dbReference type="KEGG" id="sgd:ELQ87_08035"/>
<evidence type="ECO:0000313" key="4">
    <source>
        <dbReference type="Proteomes" id="UP000271291"/>
    </source>
</evidence>
<evidence type="ECO:0000313" key="3">
    <source>
        <dbReference type="EMBL" id="QCN88906.1"/>
    </source>
</evidence>
<dbReference type="InterPro" id="IPR032710">
    <property type="entry name" value="NTF2-like_dom_sf"/>
</dbReference>
<reference evidence="3 5" key="1">
    <citation type="submission" date="2018-04" db="EMBL/GenBank/DDBJ databases">
        <title>Complete genome sequences of Streptomyces griseoviridis K61 and characterization of antagonistic properties of biological control agents.</title>
        <authorList>
            <person name="Mariita R.M."/>
            <person name="Sello J.K."/>
        </authorList>
    </citation>
    <scope>NUCLEOTIDE SEQUENCE [LARGE SCALE GENOMIC DNA]</scope>
    <source>
        <strain evidence="3 5">K61</strain>
    </source>
</reference>
<accession>A0A3Q9KR67</accession>
<dbReference type="Proteomes" id="UP000501753">
    <property type="component" value="Chromosome"/>
</dbReference>
<dbReference type="InterPro" id="IPR037401">
    <property type="entry name" value="SnoaL-like"/>
</dbReference>
<name>A0A3Q9KR67_STRGD</name>
<dbReference type="EMBL" id="CP029078">
    <property type="protein sequence ID" value="QCN88906.1"/>
    <property type="molecule type" value="Genomic_DNA"/>
</dbReference>
<evidence type="ECO:0000313" key="2">
    <source>
        <dbReference type="EMBL" id="AZS84235.1"/>
    </source>
</evidence>
<dbReference type="Pfam" id="PF13577">
    <property type="entry name" value="SnoaL_4"/>
    <property type="match status" value="1"/>
</dbReference>
<dbReference type="EMBL" id="CP034687">
    <property type="protein sequence ID" value="AZS84235.1"/>
    <property type="molecule type" value="Genomic_DNA"/>
</dbReference>
<proteinExistence type="predicted"/>
<dbReference type="OrthoDB" id="9130903at2"/>